<evidence type="ECO:0000256" key="13">
    <source>
        <dbReference type="RuleBase" id="RU003848"/>
    </source>
</evidence>
<gene>
    <name evidence="12 15" type="primary">atpF</name>
    <name evidence="15" type="ORF">F4X14_08105</name>
</gene>
<dbReference type="NCBIfam" id="TIGR01144">
    <property type="entry name" value="ATP_synt_b"/>
    <property type="match status" value="1"/>
</dbReference>
<dbReference type="HAMAP" id="MF_01398">
    <property type="entry name" value="ATP_synth_b_bprime"/>
    <property type="match status" value="1"/>
</dbReference>
<comment type="caution">
    <text evidence="15">The sequence shown here is derived from an EMBL/GenBank/DDBJ whole genome shotgun (WGS) entry which is preliminary data.</text>
</comment>
<proteinExistence type="inferred from homology"/>
<comment type="function">
    <text evidence="10 12">F(1)F(0) ATP synthase produces ATP from ADP in the presence of a proton or sodium gradient. F-type ATPases consist of two structural domains, F(1) containing the extramembraneous catalytic core and F(0) containing the membrane proton channel, linked together by a central stalk and a peripheral stalk. During catalysis, ATP synthesis in the catalytic domain of F(1) is coupled via a rotary mechanism of the central stalk subunits to proton translocation.</text>
</comment>
<evidence type="ECO:0000256" key="10">
    <source>
        <dbReference type="ARBA" id="ARBA00025198"/>
    </source>
</evidence>
<evidence type="ECO:0000256" key="3">
    <source>
        <dbReference type="ARBA" id="ARBA00022547"/>
    </source>
</evidence>
<keyword evidence="2 12" id="KW-0813">Transport</keyword>
<evidence type="ECO:0000256" key="2">
    <source>
        <dbReference type="ARBA" id="ARBA00022448"/>
    </source>
</evidence>
<evidence type="ECO:0000256" key="12">
    <source>
        <dbReference type="HAMAP-Rule" id="MF_01398"/>
    </source>
</evidence>
<accession>A0A6B1D519</accession>
<dbReference type="Pfam" id="PF00430">
    <property type="entry name" value="ATP-synt_B"/>
    <property type="match status" value="1"/>
</dbReference>
<comment type="similarity">
    <text evidence="1 12 13">Belongs to the ATPase B chain family.</text>
</comment>
<feature type="coiled-coil region" evidence="14">
    <location>
        <begin position="47"/>
        <end position="96"/>
    </location>
</feature>
<dbReference type="InterPro" id="IPR050059">
    <property type="entry name" value="ATP_synthase_B_chain"/>
</dbReference>
<keyword evidence="4 12" id="KW-0812">Transmembrane</keyword>
<name>A0A6B1D519_9CHLR</name>
<dbReference type="EMBL" id="VXMH01000036">
    <property type="protein sequence ID" value="MYC94920.1"/>
    <property type="molecule type" value="Genomic_DNA"/>
</dbReference>
<evidence type="ECO:0000256" key="7">
    <source>
        <dbReference type="ARBA" id="ARBA00023065"/>
    </source>
</evidence>
<protein>
    <recommendedName>
        <fullName evidence="12">ATP synthase subunit b</fullName>
    </recommendedName>
    <alternativeName>
        <fullName evidence="12">ATP synthase F(0) sector subunit b</fullName>
    </alternativeName>
    <alternativeName>
        <fullName evidence="12">ATPase subunit I</fullName>
    </alternativeName>
    <alternativeName>
        <fullName evidence="12">F-type ATPase subunit b</fullName>
        <shortName evidence="12">F-ATPase subunit b</shortName>
    </alternativeName>
</protein>
<dbReference type="PANTHER" id="PTHR33445">
    <property type="entry name" value="ATP SYNTHASE SUBUNIT B', CHLOROPLASTIC"/>
    <property type="match status" value="1"/>
</dbReference>
<keyword evidence="12" id="KW-1003">Cell membrane</keyword>
<evidence type="ECO:0000256" key="5">
    <source>
        <dbReference type="ARBA" id="ARBA00022781"/>
    </source>
</evidence>
<evidence type="ECO:0000256" key="8">
    <source>
        <dbReference type="ARBA" id="ARBA00023136"/>
    </source>
</evidence>
<dbReference type="SUPFAM" id="SSF81573">
    <property type="entry name" value="F1F0 ATP synthase subunit B, membrane domain"/>
    <property type="match status" value="1"/>
</dbReference>
<evidence type="ECO:0000256" key="6">
    <source>
        <dbReference type="ARBA" id="ARBA00022989"/>
    </source>
</evidence>
<evidence type="ECO:0000256" key="1">
    <source>
        <dbReference type="ARBA" id="ARBA00005513"/>
    </source>
</evidence>
<feature type="transmembrane region" description="Helical" evidence="12">
    <location>
        <begin position="12"/>
        <end position="33"/>
    </location>
</feature>
<organism evidence="15">
    <name type="scientific">Caldilineaceae bacterium SB0661_bin_32</name>
    <dbReference type="NCBI Taxonomy" id="2605255"/>
    <lineage>
        <taxon>Bacteria</taxon>
        <taxon>Bacillati</taxon>
        <taxon>Chloroflexota</taxon>
        <taxon>Caldilineae</taxon>
        <taxon>Caldilineales</taxon>
        <taxon>Caldilineaceae</taxon>
    </lineage>
</organism>
<keyword evidence="7 12" id="KW-0406">Ion transport</keyword>
<comment type="subunit">
    <text evidence="12">F-type ATPases have 2 components, F(1) - the catalytic core - and F(0) - the membrane proton channel. F(1) has five subunits: alpha(3), beta(3), gamma(1), delta(1), epsilon(1). F(0) has three main subunits: a(1), b(2) and c(10-14). The alpha and beta chains form an alternating ring which encloses part of the gamma chain. F(1) is attached to F(0) by a central stalk formed by the gamma and epsilon chains, while a peripheral stalk is formed by the delta and b chains.</text>
</comment>
<reference evidence="15" key="1">
    <citation type="submission" date="2019-09" db="EMBL/GenBank/DDBJ databases">
        <title>Characterisation of the sponge microbiome using genome-centric metagenomics.</title>
        <authorList>
            <person name="Engelberts J.P."/>
            <person name="Robbins S.J."/>
            <person name="De Goeij J.M."/>
            <person name="Aranda M."/>
            <person name="Bell S.C."/>
            <person name="Webster N.S."/>
        </authorList>
    </citation>
    <scope>NUCLEOTIDE SEQUENCE</scope>
    <source>
        <strain evidence="15">SB0661_bin_32</strain>
    </source>
</reference>
<comment type="function">
    <text evidence="12">Component of the F(0) channel, it forms part of the peripheral stalk, linking F(1) to F(0).</text>
</comment>
<dbReference type="Gene3D" id="6.10.250.1580">
    <property type="match status" value="1"/>
</dbReference>
<dbReference type="CDD" id="cd06503">
    <property type="entry name" value="ATP-synt_Fo_b"/>
    <property type="match status" value="1"/>
</dbReference>
<dbReference type="AlphaFoldDB" id="A0A6B1D519"/>
<evidence type="ECO:0000256" key="4">
    <source>
        <dbReference type="ARBA" id="ARBA00022692"/>
    </source>
</evidence>
<dbReference type="GO" id="GO:0046933">
    <property type="term" value="F:proton-transporting ATP synthase activity, rotational mechanism"/>
    <property type="evidence" value="ECO:0007669"/>
    <property type="project" value="UniProtKB-UniRule"/>
</dbReference>
<sequence length="169" mass="18745">MDALDKLGISWQLLLSQIINFGLLMVILQQLLYKPVLNMIEQRKQRIAEGLEQADKASNAAAEAEAEKQAILEEARREAQEVRAQATRDAERIAQDVRGRADQEAQEIRMKAQADAEAQTAAVMADARKQIADLAIAATEQILGRELANRDEQERFVADYLAQQNGSGS</sequence>
<dbReference type="InterPro" id="IPR028987">
    <property type="entry name" value="ATP_synth_B-like_membr_sf"/>
</dbReference>
<evidence type="ECO:0000256" key="11">
    <source>
        <dbReference type="ARBA" id="ARBA00037847"/>
    </source>
</evidence>
<evidence type="ECO:0000313" key="15">
    <source>
        <dbReference type="EMBL" id="MYC94920.1"/>
    </source>
</evidence>
<dbReference type="PANTHER" id="PTHR33445:SF2">
    <property type="entry name" value="ATP SYNTHASE SUBUNIT B', CHLOROPLASTIC"/>
    <property type="match status" value="1"/>
</dbReference>
<keyword evidence="3 12" id="KW-0138">CF(0)</keyword>
<dbReference type="InterPro" id="IPR005864">
    <property type="entry name" value="ATP_synth_F0_bsu_bac"/>
</dbReference>
<keyword evidence="5 12" id="KW-0375">Hydrogen ion transport</keyword>
<comment type="subcellular location">
    <subcellularLocation>
        <location evidence="12">Cell membrane</location>
        <topology evidence="12">Single-pass membrane protein</topology>
    </subcellularLocation>
    <subcellularLocation>
        <location evidence="11">Endomembrane system</location>
        <topology evidence="11">Single-pass membrane protein</topology>
    </subcellularLocation>
</comment>
<evidence type="ECO:0000256" key="14">
    <source>
        <dbReference type="SAM" id="Coils"/>
    </source>
</evidence>
<keyword evidence="8 12" id="KW-0472">Membrane</keyword>
<dbReference type="InterPro" id="IPR002146">
    <property type="entry name" value="ATP_synth_b/b'su_bac/chlpt"/>
</dbReference>
<dbReference type="GO" id="GO:0046961">
    <property type="term" value="F:proton-transporting ATPase activity, rotational mechanism"/>
    <property type="evidence" value="ECO:0007669"/>
    <property type="project" value="TreeGrafter"/>
</dbReference>
<dbReference type="GO" id="GO:0005886">
    <property type="term" value="C:plasma membrane"/>
    <property type="evidence" value="ECO:0007669"/>
    <property type="project" value="UniProtKB-SubCell"/>
</dbReference>
<dbReference type="GO" id="GO:0012505">
    <property type="term" value="C:endomembrane system"/>
    <property type="evidence" value="ECO:0007669"/>
    <property type="project" value="UniProtKB-SubCell"/>
</dbReference>
<keyword evidence="14" id="KW-0175">Coiled coil</keyword>
<keyword evidence="6 12" id="KW-1133">Transmembrane helix</keyword>
<evidence type="ECO:0000256" key="9">
    <source>
        <dbReference type="ARBA" id="ARBA00023310"/>
    </source>
</evidence>
<keyword evidence="9 12" id="KW-0066">ATP synthesis</keyword>
<dbReference type="GO" id="GO:0045259">
    <property type="term" value="C:proton-transporting ATP synthase complex"/>
    <property type="evidence" value="ECO:0007669"/>
    <property type="project" value="UniProtKB-KW"/>
</dbReference>